<dbReference type="Proteomes" id="UP000187203">
    <property type="component" value="Unassembled WGS sequence"/>
</dbReference>
<evidence type="ECO:0000313" key="2">
    <source>
        <dbReference type="Proteomes" id="UP000187203"/>
    </source>
</evidence>
<organism evidence="1 2">
    <name type="scientific">Corchorus olitorius</name>
    <dbReference type="NCBI Taxonomy" id="93759"/>
    <lineage>
        <taxon>Eukaryota</taxon>
        <taxon>Viridiplantae</taxon>
        <taxon>Streptophyta</taxon>
        <taxon>Embryophyta</taxon>
        <taxon>Tracheophyta</taxon>
        <taxon>Spermatophyta</taxon>
        <taxon>Magnoliopsida</taxon>
        <taxon>eudicotyledons</taxon>
        <taxon>Gunneridae</taxon>
        <taxon>Pentapetalae</taxon>
        <taxon>rosids</taxon>
        <taxon>malvids</taxon>
        <taxon>Malvales</taxon>
        <taxon>Malvaceae</taxon>
        <taxon>Grewioideae</taxon>
        <taxon>Apeibeae</taxon>
        <taxon>Corchorus</taxon>
    </lineage>
</organism>
<proteinExistence type="predicted"/>
<name>A0A1R3KZ54_9ROSI</name>
<accession>A0A1R3KZ54</accession>
<keyword evidence="2" id="KW-1185">Reference proteome</keyword>
<dbReference type="AlphaFoldDB" id="A0A1R3KZ54"/>
<sequence>MSILSVKIKLEANEVNCLEVYRKSDTCTKVPGHHICAGSTTYFLSSPGQPC</sequence>
<comment type="caution">
    <text evidence="1">The sequence shown here is derived from an EMBL/GenBank/DDBJ whole genome shotgun (WGS) entry which is preliminary data.</text>
</comment>
<gene>
    <name evidence="1" type="ORF">COLO4_03324</name>
</gene>
<protein>
    <submittedName>
        <fullName evidence="1">Smoothelin-like protein 2-like protein</fullName>
    </submittedName>
</protein>
<reference evidence="2" key="1">
    <citation type="submission" date="2013-09" db="EMBL/GenBank/DDBJ databases">
        <title>Corchorus olitorius genome sequencing.</title>
        <authorList>
            <person name="Alam M."/>
            <person name="Haque M.S."/>
            <person name="Islam M.S."/>
            <person name="Emdad E.M."/>
            <person name="Islam M.M."/>
            <person name="Ahmed B."/>
            <person name="Halim A."/>
            <person name="Hossen Q.M.M."/>
            <person name="Hossain M.Z."/>
            <person name="Ahmed R."/>
            <person name="Khan M.M."/>
            <person name="Islam R."/>
            <person name="Rashid M.M."/>
            <person name="Khan S.A."/>
            <person name="Rahman M.S."/>
            <person name="Alam M."/>
            <person name="Yahiya A.S."/>
            <person name="Khan M.S."/>
            <person name="Azam M.S."/>
            <person name="Haque T."/>
            <person name="Lashkar M.Z.H."/>
            <person name="Akhand A.I."/>
            <person name="Morshed G."/>
            <person name="Roy S."/>
            <person name="Uddin K.S."/>
            <person name="Rabeya T."/>
            <person name="Hossain A.S."/>
            <person name="Chowdhury A."/>
            <person name="Snigdha A.R."/>
            <person name="Mortoza M.S."/>
            <person name="Matin S.A."/>
            <person name="Hoque S.M.E."/>
            <person name="Islam M.K."/>
            <person name="Roy D.K."/>
            <person name="Haider R."/>
            <person name="Moosa M.M."/>
            <person name="Elias S.M."/>
            <person name="Hasan A.M."/>
            <person name="Jahan S."/>
            <person name="Shafiuddin M."/>
            <person name="Mahmood N."/>
            <person name="Shommy N.S."/>
        </authorList>
    </citation>
    <scope>NUCLEOTIDE SEQUENCE [LARGE SCALE GENOMIC DNA]</scope>
    <source>
        <strain evidence="2">cv. O-4</strain>
    </source>
</reference>
<dbReference type="EMBL" id="AWUE01009573">
    <property type="protein sequence ID" value="OMP12299.1"/>
    <property type="molecule type" value="Genomic_DNA"/>
</dbReference>
<evidence type="ECO:0000313" key="1">
    <source>
        <dbReference type="EMBL" id="OMP12299.1"/>
    </source>
</evidence>